<dbReference type="EMBL" id="BMRB01000001">
    <property type="protein sequence ID" value="GGS16700.1"/>
    <property type="molecule type" value="Genomic_DNA"/>
</dbReference>
<keyword evidence="2 5" id="KW-0489">Methyltransferase</keyword>
<dbReference type="Pfam" id="PF08241">
    <property type="entry name" value="Methyltransf_11"/>
    <property type="match status" value="1"/>
</dbReference>
<evidence type="ECO:0000313" key="6">
    <source>
        <dbReference type="Proteomes" id="UP000660680"/>
    </source>
</evidence>
<keyword evidence="3" id="KW-0808">Transferase</keyword>
<organism evidence="5 6">
    <name type="scientific">Actinokineospora fastidiosa</name>
    <dbReference type="NCBI Taxonomy" id="1816"/>
    <lineage>
        <taxon>Bacteria</taxon>
        <taxon>Bacillati</taxon>
        <taxon>Actinomycetota</taxon>
        <taxon>Actinomycetes</taxon>
        <taxon>Pseudonocardiales</taxon>
        <taxon>Pseudonocardiaceae</taxon>
        <taxon>Actinokineospora</taxon>
    </lineage>
</organism>
<dbReference type="InterPro" id="IPR051052">
    <property type="entry name" value="Diverse_substrate_MTase"/>
</dbReference>
<evidence type="ECO:0000256" key="1">
    <source>
        <dbReference type="ARBA" id="ARBA00008361"/>
    </source>
</evidence>
<accession>A0A918G390</accession>
<dbReference type="SUPFAM" id="SSF53335">
    <property type="entry name" value="S-adenosyl-L-methionine-dependent methyltransferases"/>
    <property type="match status" value="1"/>
</dbReference>
<dbReference type="InterPro" id="IPR013216">
    <property type="entry name" value="Methyltransf_11"/>
</dbReference>
<dbReference type="PANTHER" id="PTHR44942">
    <property type="entry name" value="METHYLTRANSF_11 DOMAIN-CONTAINING PROTEIN"/>
    <property type="match status" value="1"/>
</dbReference>
<dbReference type="InterPro" id="IPR020596">
    <property type="entry name" value="rRNA_Ade_Mease_Trfase_CS"/>
</dbReference>
<protein>
    <submittedName>
        <fullName evidence="5">Type 11 methyltransferase</fullName>
    </submittedName>
</protein>
<dbReference type="AlphaFoldDB" id="A0A918G390"/>
<dbReference type="CDD" id="cd02440">
    <property type="entry name" value="AdoMet_MTases"/>
    <property type="match status" value="1"/>
</dbReference>
<gene>
    <name evidence="5" type="ORF">GCM10010171_06200</name>
</gene>
<dbReference type="PROSITE" id="PS01131">
    <property type="entry name" value="RRNA_A_DIMETH"/>
    <property type="match status" value="1"/>
</dbReference>
<keyword evidence="6" id="KW-1185">Reference proteome</keyword>
<evidence type="ECO:0000259" key="4">
    <source>
        <dbReference type="Pfam" id="PF08241"/>
    </source>
</evidence>
<dbReference type="Gene3D" id="3.40.50.150">
    <property type="entry name" value="Vaccinia Virus protein VP39"/>
    <property type="match status" value="1"/>
</dbReference>
<reference evidence="5" key="1">
    <citation type="journal article" date="2014" name="Int. J. Syst. Evol. Microbiol.">
        <title>Complete genome sequence of Corynebacterium casei LMG S-19264T (=DSM 44701T), isolated from a smear-ripened cheese.</title>
        <authorList>
            <consortium name="US DOE Joint Genome Institute (JGI-PGF)"/>
            <person name="Walter F."/>
            <person name="Albersmeier A."/>
            <person name="Kalinowski J."/>
            <person name="Ruckert C."/>
        </authorList>
    </citation>
    <scope>NUCLEOTIDE SEQUENCE</scope>
    <source>
        <strain evidence="5">JCM 3276</strain>
    </source>
</reference>
<comment type="caution">
    <text evidence="5">The sequence shown here is derived from an EMBL/GenBank/DDBJ whole genome shotgun (WGS) entry which is preliminary data.</text>
</comment>
<dbReference type="InterPro" id="IPR029063">
    <property type="entry name" value="SAM-dependent_MTases_sf"/>
</dbReference>
<evidence type="ECO:0000256" key="3">
    <source>
        <dbReference type="ARBA" id="ARBA00022679"/>
    </source>
</evidence>
<sequence length="241" mass="26704">MRATRAGSFGANAATYAEHRPDYPAEAVEWVIGDRTRVLDLGAGTGKLTERLLDLGVDVTAVEPDPQMRAELTRRLPDVPTMDGRAERIPLRDASVDAVVAGQSFHWFNNPEALAEITRVLRPGGVFGALWIADDDRVPWVRTLVELTASSVGDPARRRERHVPEHDLLGDAEAKDFKHQQVRTVDSMVESLRTYSHIAVAPEAERAEILARAREYLSGLPDSRGVFVRPLICEAIRAIRI</sequence>
<comment type="similarity">
    <text evidence="1">Belongs to the methyltransferase superfamily.</text>
</comment>
<feature type="domain" description="Methyltransferase type 11" evidence="4">
    <location>
        <begin position="39"/>
        <end position="127"/>
    </location>
</feature>
<name>A0A918G390_9PSEU</name>
<dbReference type="PANTHER" id="PTHR44942:SF4">
    <property type="entry name" value="METHYLTRANSFERASE TYPE 11 DOMAIN-CONTAINING PROTEIN"/>
    <property type="match status" value="1"/>
</dbReference>
<dbReference type="GO" id="GO:0000179">
    <property type="term" value="F:rRNA (adenine-N6,N6-)-dimethyltransferase activity"/>
    <property type="evidence" value="ECO:0007669"/>
    <property type="project" value="InterPro"/>
</dbReference>
<evidence type="ECO:0000313" key="5">
    <source>
        <dbReference type="EMBL" id="GGS16700.1"/>
    </source>
</evidence>
<evidence type="ECO:0000256" key="2">
    <source>
        <dbReference type="ARBA" id="ARBA00022603"/>
    </source>
</evidence>
<reference evidence="5" key="2">
    <citation type="submission" date="2020-09" db="EMBL/GenBank/DDBJ databases">
        <authorList>
            <person name="Sun Q."/>
            <person name="Ohkuma M."/>
        </authorList>
    </citation>
    <scope>NUCLEOTIDE SEQUENCE</scope>
    <source>
        <strain evidence="5">JCM 3276</strain>
    </source>
</reference>
<dbReference type="Proteomes" id="UP000660680">
    <property type="component" value="Unassembled WGS sequence"/>
</dbReference>
<proteinExistence type="inferred from homology"/>